<comment type="caution">
    <text evidence="6">The sequence shown here is derived from an EMBL/GenBank/DDBJ whole genome shotgun (WGS) entry which is preliminary data.</text>
</comment>
<evidence type="ECO:0000256" key="4">
    <source>
        <dbReference type="SAM" id="Phobius"/>
    </source>
</evidence>
<keyword evidence="8" id="KW-1185">Reference proteome</keyword>
<keyword evidence="4" id="KW-1133">Transmembrane helix</keyword>
<dbReference type="Gene3D" id="2.60.120.740">
    <property type="match status" value="1"/>
</dbReference>
<dbReference type="InterPro" id="IPR000859">
    <property type="entry name" value="CUB_dom"/>
</dbReference>
<reference evidence="6" key="1">
    <citation type="submission" date="2021-02" db="EMBL/GenBank/DDBJ databases">
        <authorList>
            <person name="Nowell W R."/>
        </authorList>
    </citation>
    <scope>NUCLEOTIDE SEQUENCE</scope>
</reference>
<comment type="caution">
    <text evidence="2">Lacks conserved residue(s) required for the propagation of feature annotation.</text>
</comment>
<feature type="compositionally biased region" description="Acidic residues" evidence="3">
    <location>
        <begin position="847"/>
        <end position="860"/>
    </location>
</feature>
<dbReference type="Proteomes" id="UP000681722">
    <property type="component" value="Unassembled WGS sequence"/>
</dbReference>
<feature type="region of interest" description="Disordered" evidence="3">
    <location>
        <begin position="808"/>
        <end position="860"/>
    </location>
</feature>
<feature type="compositionally biased region" description="Basic and acidic residues" evidence="3">
    <location>
        <begin position="1445"/>
        <end position="1458"/>
    </location>
</feature>
<name>A0A813QAX5_9BILA</name>
<dbReference type="EMBL" id="CAJOBC010000149">
    <property type="protein sequence ID" value="CAF3545732.1"/>
    <property type="molecule type" value="Genomic_DNA"/>
</dbReference>
<evidence type="ECO:0000259" key="5">
    <source>
        <dbReference type="PROSITE" id="PS01180"/>
    </source>
</evidence>
<feature type="compositionally biased region" description="Polar residues" evidence="3">
    <location>
        <begin position="1256"/>
        <end position="1267"/>
    </location>
</feature>
<dbReference type="SMART" id="SM00042">
    <property type="entry name" value="CUB"/>
    <property type="match status" value="1"/>
</dbReference>
<keyword evidence="4" id="KW-0812">Transmembrane</keyword>
<keyword evidence="1 2" id="KW-1015">Disulfide bond</keyword>
<evidence type="ECO:0000256" key="3">
    <source>
        <dbReference type="SAM" id="MobiDB-lite"/>
    </source>
</evidence>
<feature type="region of interest" description="Disordered" evidence="3">
    <location>
        <begin position="1881"/>
        <end position="1900"/>
    </location>
</feature>
<accession>A0A813QAX5</accession>
<feature type="transmembrane region" description="Helical" evidence="4">
    <location>
        <begin position="947"/>
        <end position="970"/>
    </location>
</feature>
<dbReference type="EMBL" id="CAJNOQ010000149">
    <property type="protein sequence ID" value="CAF0764500.1"/>
    <property type="molecule type" value="Genomic_DNA"/>
</dbReference>
<dbReference type="OrthoDB" id="431034at2759"/>
<dbReference type="SUPFAM" id="SSF49854">
    <property type="entry name" value="Spermadhesin, CUB domain"/>
    <property type="match status" value="1"/>
</dbReference>
<feature type="region of interest" description="Disordered" evidence="3">
    <location>
        <begin position="1946"/>
        <end position="1968"/>
    </location>
</feature>
<dbReference type="InterPro" id="IPR035914">
    <property type="entry name" value="Sperma_CUB_dom_sf"/>
</dbReference>
<evidence type="ECO:0000313" key="7">
    <source>
        <dbReference type="EMBL" id="CAF3545732.1"/>
    </source>
</evidence>
<feature type="region of interest" description="Disordered" evidence="3">
    <location>
        <begin position="1536"/>
        <end position="1561"/>
    </location>
</feature>
<feature type="compositionally biased region" description="Acidic residues" evidence="3">
    <location>
        <begin position="1958"/>
        <end position="1968"/>
    </location>
</feature>
<proteinExistence type="predicted"/>
<feature type="region of interest" description="Disordered" evidence="3">
    <location>
        <begin position="1445"/>
        <end position="1466"/>
    </location>
</feature>
<dbReference type="PROSITE" id="PS01180">
    <property type="entry name" value="CUB"/>
    <property type="match status" value="1"/>
</dbReference>
<dbReference type="Proteomes" id="UP000663829">
    <property type="component" value="Unassembled WGS sequence"/>
</dbReference>
<feature type="compositionally biased region" description="Low complexity" evidence="3">
    <location>
        <begin position="820"/>
        <end position="836"/>
    </location>
</feature>
<evidence type="ECO:0000313" key="8">
    <source>
        <dbReference type="Proteomes" id="UP000663829"/>
    </source>
</evidence>
<dbReference type="Gene3D" id="2.60.120.290">
    <property type="entry name" value="Spermadhesin, CUB domain"/>
    <property type="match status" value="1"/>
</dbReference>
<feature type="compositionally biased region" description="Polar residues" evidence="3">
    <location>
        <begin position="1807"/>
        <end position="1816"/>
    </location>
</feature>
<feature type="region of interest" description="Disordered" evidence="3">
    <location>
        <begin position="1805"/>
        <end position="1832"/>
    </location>
</feature>
<organism evidence="6 8">
    <name type="scientific">Didymodactylos carnosus</name>
    <dbReference type="NCBI Taxonomy" id="1234261"/>
    <lineage>
        <taxon>Eukaryota</taxon>
        <taxon>Metazoa</taxon>
        <taxon>Spiralia</taxon>
        <taxon>Gnathifera</taxon>
        <taxon>Rotifera</taxon>
        <taxon>Eurotatoria</taxon>
        <taxon>Bdelloidea</taxon>
        <taxon>Philodinida</taxon>
        <taxon>Philodinidae</taxon>
        <taxon>Didymodactylos</taxon>
    </lineage>
</organism>
<dbReference type="CDD" id="cd22823">
    <property type="entry name" value="Gal_Rha_Lectin"/>
    <property type="match status" value="1"/>
</dbReference>
<feature type="domain" description="CUB" evidence="5">
    <location>
        <begin position="119"/>
        <end position="230"/>
    </location>
</feature>
<feature type="compositionally biased region" description="Basic and acidic residues" evidence="3">
    <location>
        <begin position="1536"/>
        <end position="1555"/>
    </location>
</feature>
<dbReference type="InterPro" id="IPR043159">
    <property type="entry name" value="Lectin_gal-bd_sf"/>
</dbReference>
<sequence length="2041" mass="231304">MKSSNSDAMTAIYCHETNESDQLTIRCKSNEKIRMLDAFYARAQNRTRPYCQQGFDINDCKVHTSFSSACSGRENCTIYLQRTWLSECSSNNGNENELWSDYTMAFYECISDVFIHNICSDKEFTNVWGTFQTPHFPNPYNPHDDCWCKLSTQRKHRILLSVIVFQLIPYDHECAGAGLYLQSSDTQRSTQCTYLNQGHNYLSDTNELYINFYSHTPTVRGGFWIIYEASNVNGKVHLQCGSMDTVYPHSSQNGSPRMSSLSPISTGFDNGWARLAFNSLTNTIKTTTISSIKTNTYQRSDDDKIKMLRLIGGIAEESSDLLDRNFHQSYDEKNEHQIYPHKIHKTSTISPRLLSVNHDPYNKDLNNKEAAAFSYSPGSLSTFELAWGSQGWYLNFPSSSSISTRLMYPTTTRSTNDVVAYLNKTDQIYTQRNINDTLRLLNVPIVQPTKSTPTIIKWNSTWHYGYTKRITNIQKKSSNNPLTTQTLHAYATNSSTTRRIIDTSFHTTSNFMPVDSTTEKSNPTHNSTSKIREKFFTTLASNFFYPILSSEKNHTNSTAINTITYTTNITTTKMKQLPFDTSTLSSPTTTARYTIDYSLLNFNPLLFFSTTPTTSKLAGKINQTNASKPEISSSTITIPPPTPWYSPQGPFDWWHWIWYTKTTTTTSKGITKKALILTSTTTTTIKQTTAINTTSTIISATTRTTTLKKSYTNSSTQSPETRKVLSYSTPVIIFPILFPSNMTSTTDRILFVTKLTSTPNHQSIINSTIRTSALSTTITTHTSGKTRTAQSHTIDWFKFPVIKQKHNSFPSSHSSHRTHSFSLSSSKRSPKWKSSTQPSTTTFDISGIDDDEGEGDDDQDWNSIFSKDASDLTVKLSSKNNFLATQSTTLIVETLSNRYQANNERNALPNNVNSLMTPTNVHSMIRRVIEQRNKKVMENRRLSKTDITIIAVCILFVILLVIINLILYAVRRHRHQLQRRHLISPSLATTIVGTTGSSMNGTSGTNTMPNNSDILPAVGEIVIWGAKDQRGYMIDNNGTWAKIEGRQWFGSNIFKGCSKSSLSKSFRSKFRVRSDKKEIRQAQLFKCPLLMDSATLSPVPECDYESSELSLSDTVLNGISIKRSKPNFINKSEVKDISERLVKNTQVLVHTTGSHDQLSSRYSRQLSNSTGDYYKRISGGDDSNYTLGEDMESSLAEQDTDKSENPIVTVPILIRDCNSPTDTTYDQNYSILSVVEYSSTPVRPNYLQPRHHSHENNNTFSSPTQNSASSKFFLNSFQSSNTAAATQQRSPLQLEYMGSSSGTSNVTGQFSPTQLDTSQEAFKIKNMTLTTGYCQTEFTPLDPNLLLKNSNLFQTLLDSSSKAVTCDDTAEHLYRYSQSAQLSTYDSGFIDDKSDQSIVSSSSNLSNTKQMRPVSCPDVQILQSENEKSPHIDLVRRKSFIRQTSPERCRSLSGDEHYQQQQLQDEQNVDTQLEQLLERQRLNQQLQLDDLQANLITTADHNTSANSPKETKISEWRSTIRSKLRQIVNNPVMGKRRVDTSDVESKRVSFPDKHVTQRFSPPCQSPPYFGSTSQEQHVSSAQPAILDQTTTDLSNMFTTYDLSPMSLQKFNSNGGFDKTQLGNRMRSFFPDYDEKSTTVLIPKNNNNRNSPEPSSLSDQTHLQMSSPVLRDLFATKAAIDDDEDQPVIMKNLHSVKSLKKFFETRMQRQGFPSEMNLSPASFLDNRQNEQQHQLNVEEMNDDTHEQFYSSGCLISNPLPMTDSHRVVDNNNNNNNNSMIDDDKQHLISIRTKLLDSLRRKKRIPITDQISQSSSTDVDNDEQYHRRSTTPVQSAIAEYSDLSQISSHIYVQQQQQNEQQSIPSFDHNNHFTLLNNEMESHHLSTITKQSPHSRRFRSSSSNSFENSLDILQHQSSSQLTRAHVKRSLSHDPNYSCSNRSSNGCFIENWGQDTPKMNQEDDENDDLVDDNASESSMLWQAKTRLQTFVKTTRSEYQQNNQNFDQNTRSNINHPLYRGDNRCSQITSTNSDYSKKIIMTETKF</sequence>
<dbReference type="Pfam" id="PF00431">
    <property type="entry name" value="CUB"/>
    <property type="match status" value="1"/>
</dbReference>
<dbReference type="CDD" id="cd00041">
    <property type="entry name" value="CUB"/>
    <property type="match status" value="1"/>
</dbReference>
<feature type="region of interest" description="Disordered" evidence="3">
    <location>
        <begin position="1173"/>
        <end position="1202"/>
    </location>
</feature>
<evidence type="ECO:0000256" key="1">
    <source>
        <dbReference type="ARBA" id="ARBA00023157"/>
    </source>
</evidence>
<evidence type="ECO:0000256" key="2">
    <source>
        <dbReference type="PROSITE-ProRule" id="PRU00059"/>
    </source>
</evidence>
<feature type="region of interest" description="Disordered" evidence="3">
    <location>
        <begin position="1638"/>
        <end position="1661"/>
    </location>
</feature>
<feature type="region of interest" description="Disordered" evidence="3">
    <location>
        <begin position="1246"/>
        <end position="1267"/>
    </location>
</feature>
<feature type="disulfide bond" evidence="2">
    <location>
        <begin position="119"/>
        <end position="146"/>
    </location>
</feature>
<gene>
    <name evidence="6" type="ORF">GPM918_LOCUS1574</name>
    <name evidence="7" type="ORF">SRO942_LOCUS1574</name>
</gene>
<keyword evidence="4" id="KW-0472">Membrane</keyword>
<evidence type="ECO:0000313" key="6">
    <source>
        <dbReference type="EMBL" id="CAF0764500.1"/>
    </source>
</evidence>
<protein>
    <recommendedName>
        <fullName evidence="5">CUB domain-containing protein</fullName>
    </recommendedName>
</protein>
<feature type="compositionally biased region" description="Low complexity" evidence="3">
    <location>
        <begin position="1642"/>
        <end position="1655"/>
    </location>
</feature>